<keyword evidence="9 10" id="KW-0998">Cell outer membrane</keyword>
<evidence type="ECO:0000256" key="7">
    <source>
        <dbReference type="ARBA" id="ARBA00023114"/>
    </source>
</evidence>
<reference evidence="12" key="1">
    <citation type="submission" date="2017-06" db="EMBL/GenBank/DDBJ databases">
        <authorList>
            <person name="Varghese N."/>
            <person name="Submissions S."/>
        </authorList>
    </citation>
    <scope>NUCLEOTIDE SEQUENCE [LARGE SCALE GENOMIC DNA]</scope>
    <source>
        <strain evidence="12">DSM 137</strain>
    </source>
</reference>
<dbReference type="GO" id="GO:0009279">
    <property type="term" value="C:cell outer membrane"/>
    <property type="evidence" value="ECO:0007669"/>
    <property type="project" value="UniProtKB-SubCell"/>
</dbReference>
<comment type="function">
    <text evidence="10">Forms passive diffusion pores that allow small molecular weight hydrophilic materials across the outer membrane.</text>
</comment>
<comment type="domain">
    <text evidence="10">Consists of 16-stranded beta-barrel sheets, with large surface-exposed loops, that form a transmembrane pore at the center of each barrel. The pore is partially ocluded by a peptide loop that folds into the pore lumen.</text>
</comment>
<evidence type="ECO:0000256" key="8">
    <source>
        <dbReference type="ARBA" id="ARBA00023136"/>
    </source>
</evidence>
<gene>
    <name evidence="11" type="ORF">SAMN06265338_10477</name>
</gene>
<evidence type="ECO:0000256" key="9">
    <source>
        <dbReference type="ARBA" id="ARBA00023237"/>
    </source>
</evidence>
<feature type="chain" id="PRO_5011834604" description="Porin" evidence="10">
    <location>
        <begin position="25"/>
        <end position="483"/>
    </location>
</feature>
<evidence type="ECO:0000313" key="11">
    <source>
        <dbReference type="EMBL" id="SNB71053.1"/>
    </source>
</evidence>
<comment type="similarity">
    <text evidence="1 10">Belongs to the alphaproteobacteria porin family.</text>
</comment>
<evidence type="ECO:0000256" key="1">
    <source>
        <dbReference type="ARBA" id="ARBA00009521"/>
    </source>
</evidence>
<name>A0A212RFQ0_RHOAC</name>
<dbReference type="EMBL" id="FYDG01000004">
    <property type="protein sequence ID" value="SNB71053.1"/>
    <property type="molecule type" value="Genomic_DNA"/>
</dbReference>
<evidence type="ECO:0000256" key="10">
    <source>
        <dbReference type="RuleBase" id="RU364005"/>
    </source>
</evidence>
<feature type="signal peptide" evidence="10">
    <location>
        <begin position="1"/>
        <end position="24"/>
    </location>
</feature>
<sequence>MGFASTRKIAAVLSLPLAALPAHAAERASATSTANPASAASVSAASVPVGSEAPQGYARVCNAYGDSYFAIPGSDLCLAIGGGAAGQLELRGLPSWPRIPAGAALPFTPPPRPPAALGGAFAVGLTVTARLPTDAGLVSAYVSGMAGYNGGANPSNWTNLSRLDVAYLTFAGWTAGRAQSAFDFYADAWNFVALRGSNARSELLSYAFAPTPGVTAIVSVENGAERRGAVGQAVSPFANSGYENGGAPDLVGAVRVESPFGQAQISAAAHQLRTRYAAPASVAPGQPDASSSQWGFAAQGGLKVNLPSLSDADAMILQATYARGATAYIAGDTQSTFGDFNRAGSSPRLTTAQGLGAYDYDCVFAAQPFGRCDKSSGYALVAALKHFWSPNVSSSLFASVFGMSYPDAVRNSHTGVAGAGDYHETTVGGNLVWTPLKNLMIGGEISYTVGKTEIPGAPNPANSGEHWTTSTEWSGRVRVQQKF</sequence>
<dbReference type="Pfam" id="PF02530">
    <property type="entry name" value="Porin_2"/>
    <property type="match status" value="2"/>
</dbReference>
<keyword evidence="3 10" id="KW-1134">Transmembrane beta strand</keyword>
<accession>A0A212RFQ0</accession>
<keyword evidence="2 10" id="KW-0813">Transport</keyword>
<keyword evidence="8 10" id="KW-0472">Membrane</keyword>
<dbReference type="RefSeq" id="WP_158255170.1">
    <property type="nucleotide sequence ID" value="NZ_FYDG01000004.1"/>
</dbReference>
<keyword evidence="7 10" id="KW-0626">Porin</keyword>
<dbReference type="OrthoDB" id="7801681at2"/>
<evidence type="ECO:0000256" key="3">
    <source>
        <dbReference type="ARBA" id="ARBA00022452"/>
    </source>
</evidence>
<keyword evidence="4 10" id="KW-0812">Transmembrane</keyword>
<evidence type="ECO:0000256" key="4">
    <source>
        <dbReference type="ARBA" id="ARBA00022692"/>
    </source>
</evidence>
<evidence type="ECO:0000256" key="5">
    <source>
        <dbReference type="ARBA" id="ARBA00022729"/>
    </source>
</evidence>
<keyword evidence="12" id="KW-1185">Reference proteome</keyword>
<organism evidence="11 12">
    <name type="scientific">Rhodoblastus acidophilus</name>
    <name type="common">Rhodopseudomonas acidophila</name>
    <dbReference type="NCBI Taxonomy" id="1074"/>
    <lineage>
        <taxon>Bacteria</taxon>
        <taxon>Pseudomonadati</taxon>
        <taxon>Pseudomonadota</taxon>
        <taxon>Alphaproteobacteria</taxon>
        <taxon>Hyphomicrobiales</taxon>
        <taxon>Rhodoblastaceae</taxon>
        <taxon>Rhodoblastus</taxon>
    </lineage>
</organism>
<protein>
    <recommendedName>
        <fullName evidence="10">Porin</fullName>
    </recommendedName>
</protein>
<keyword evidence="6 10" id="KW-0406">Ion transport</keyword>
<dbReference type="GO" id="GO:0046930">
    <property type="term" value="C:pore complex"/>
    <property type="evidence" value="ECO:0007669"/>
    <property type="project" value="UniProtKB-KW"/>
</dbReference>
<comment type="subcellular location">
    <subcellularLocation>
        <location evidence="10">Cell outer membrane</location>
        <topology evidence="10">Multi-pass membrane protein</topology>
    </subcellularLocation>
</comment>
<keyword evidence="5 10" id="KW-0732">Signal</keyword>
<dbReference type="GO" id="GO:0015288">
    <property type="term" value="F:porin activity"/>
    <property type="evidence" value="ECO:0007669"/>
    <property type="project" value="UniProtKB-KW"/>
</dbReference>
<evidence type="ECO:0000256" key="6">
    <source>
        <dbReference type="ARBA" id="ARBA00023065"/>
    </source>
</evidence>
<dbReference type="Proteomes" id="UP000198418">
    <property type="component" value="Unassembled WGS sequence"/>
</dbReference>
<dbReference type="AlphaFoldDB" id="A0A212RFQ0"/>
<dbReference type="InterPro" id="IPR003684">
    <property type="entry name" value="Porin_alphabac"/>
</dbReference>
<evidence type="ECO:0000256" key="2">
    <source>
        <dbReference type="ARBA" id="ARBA00022448"/>
    </source>
</evidence>
<dbReference type="GO" id="GO:0006811">
    <property type="term" value="P:monoatomic ion transport"/>
    <property type="evidence" value="ECO:0007669"/>
    <property type="project" value="UniProtKB-KW"/>
</dbReference>
<proteinExistence type="inferred from homology"/>
<evidence type="ECO:0000313" key="12">
    <source>
        <dbReference type="Proteomes" id="UP000198418"/>
    </source>
</evidence>